<reference evidence="5" key="2">
    <citation type="submission" date="2022-01" db="EMBL/GenBank/DDBJ databases">
        <authorList>
            <person name="Yamashiro T."/>
            <person name="Shiraishi A."/>
            <person name="Satake H."/>
            <person name="Nakayama K."/>
        </authorList>
    </citation>
    <scope>NUCLEOTIDE SEQUENCE</scope>
</reference>
<dbReference type="SMART" id="SM00343">
    <property type="entry name" value="ZnF_C2HC"/>
    <property type="match status" value="1"/>
</dbReference>
<gene>
    <name evidence="5" type="ORF">Tco_0874756</name>
</gene>
<dbReference type="Gene3D" id="4.10.60.10">
    <property type="entry name" value="Zinc finger, CCHC-type"/>
    <property type="match status" value="1"/>
</dbReference>
<dbReference type="InterPro" id="IPR036875">
    <property type="entry name" value="Znf_CCHC_sf"/>
</dbReference>
<sequence>MNWPLPTITLNGSSGLLGRFNCFAIRGCTIFVICAFFASQPNSPQLVHEDLQQIHPDDMEEMDLRWQMAMLTMRARRFLKNTGRKLTINGNETISFDKSKVECYNCHKRGHFARECRALRNQDNKNKESSRRSVPSDQAEEGPNYALMAFSSSSPDSEVSNDSICLKSCLETVELLKSQNDQLLKDLKKSELMVLGYKTGLESVEEKLEVYKANESIYLQDIKGLKFEIHIGEITIRELRKKLEIVQKEKDGIQLNVDKFEHASKIPPPYTGNFMPPTPDLSFTSLDEFVNEPVVENSKAMSSKEEPKVVRKNDDAPIIEEWVSDDEVEDVSQHKTEKKTVRPSIIKKEFVKSKQQEKTARKTVKQLVLLWREQKECASCVRFEITSIQSIDPPLSRGYTLGSGEDSMKLIGIDEILAPKFADESSKSWSRFLEKPGGRDGFAEIIVSSESKFFVSLHAFNSHSEVSIWSSISFDAMVKHLDGGVKFLLYPHFLQVFINQQLGNMSTHKKIFVNPFHTKKVFANMKRAGKDFSGRITPLFDTMMIQPIKEMGDDSTPIPIIDQPSSSSQHKKDKSSKKARRQEADVPQDEAEHEESVLDLQKVKDAQAKEIDALKKRIQRLDRRKISTPTSLKRLRKVDIDADVDVSLVDDTQERQDDDLIFDTRVLDDVEMLVEAKIDGKDGQSTKTDDSTDGEAVTTADDDSVVPTTIEEITLAQTLIQIKAVKPKVVTTAATTTTTTRPKDKGVVVQEPSEFRVPQEIKPSSSKDKGKCIMIEPEVPLKRKDQIALDEQISRDIQAKLDAELLEEQKLARKQEEEANIALIESWENTQAMMEADRLLAERLQSKEREELTDEEKAKKFMELMEKRRKHFAALKGRQGKEKQTSTKAQREVRCLTYLKQWLWGSKKESSKKQKVEEEKESEEVEEDDEVELKKLLLHKEGMLVHYELIRADGSSKRYSSMIRMLQGIDREDLEALWRIVKAKYGDTRPEDEFERVVYGDLRVMFKPDIKSNVWRMLQGYRVTTWKLIDSVGVHFVRFDNLHIFMLVERRYPLTQITITNMLNKKLQTDHSNCDMLSIVKLSDKISEKEK</sequence>
<dbReference type="InterPro" id="IPR001878">
    <property type="entry name" value="Znf_CCHC"/>
</dbReference>
<feature type="compositionally biased region" description="Basic residues" evidence="3">
    <location>
        <begin position="569"/>
        <end position="580"/>
    </location>
</feature>
<comment type="caution">
    <text evidence="5">The sequence shown here is derived from an EMBL/GenBank/DDBJ whole genome shotgun (WGS) entry which is preliminary data.</text>
</comment>
<feature type="domain" description="CCHC-type" evidence="4">
    <location>
        <begin position="103"/>
        <end position="117"/>
    </location>
</feature>
<keyword evidence="2" id="KW-0175">Coiled coil</keyword>
<evidence type="ECO:0000313" key="5">
    <source>
        <dbReference type="EMBL" id="GJT16050.1"/>
    </source>
</evidence>
<keyword evidence="1" id="KW-0862">Zinc</keyword>
<feature type="compositionally biased region" description="Low complexity" evidence="3">
    <location>
        <begin position="554"/>
        <end position="568"/>
    </location>
</feature>
<evidence type="ECO:0000256" key="1">
    <source>
        <dbReference type="PROSITE-ProRule" id="PRU00047"/>
    </source>
</evidence>
<keyword evidence="1" id="KW-0479">Metal-binding</keyword>
<keyword evidence="1" id="KW-0863">Zinc-finger</keyword>
<dbReference type="PROSITE" id="PS50158">
    <property type="entry name" value="ZF_CCHC"/>
    <property type="match status" value="1"/>
</dbReference>
<dbReference type="EMBL" id="BQNB010013443">
    <property type="protein sequence ID" value="GJT16050.1"/>
    <property type="molecule type" value="Genomic_DNA"/>
</dbReference>
<protein>
    <submittedName>
        <fullName evidence="5">Ribonuclease H-like domain-containing protein</fullName>
    </submittedName>
</protein>
<keyword evidence="6" id="KW-1185">Reference proteome</keyword>
<accession>A0ABQ5BMI0</accession>
<dbReference type="Proteomes" id="UP001151760">
    <property type="component" value="Unassembled WGS sequence"/>
</dbReference>
<feature type="region of interest" description="Disordered" evidence="3">
    <location>
        <begin position="552"/>
        <end position="597"/>
    </location>
</feature>
<evidence type="ECO:0000259" key="4">
    <source>
        <dbReference type="PROSITE" id="PS50158"/>
    </source>
</evidence>
<dbReference type="SUPFAM" id="SSF57756">
    <property type="entry name" value="Retrovirus zinc finger-like domains"/>
    <property type="match status" value="1"/>
</dbReference>
<organism evidence="5 6">
    <name type="scientific">Tanacetum coccineum</name>
    <dbReference type="NCBI Taxonomy" id="301880"/>
    <lineage>
        <taxon>Eukaryota</taxon>
        <taxon>Viridiplantae</taxon>
        <taxon>Streptophyta</taxon>
        <taxon>Embryophyta</taxon>
        <taxon>Tracheophyta</taxon>
        <taxon>Spermatophyta</taxon>
        <taxon>Magnoliopsida</taxon>
        <taxon>eudicotyledons</taxon>
        <taxon>Gunneridae</taxon>
        <taxon>Pentapetalae</taxon>
        <taxon>asterids</taxon>
        <taxon>campanulids</taxon>
        <taxon>Asterales</taxon>
        <taxon>Asteraceae</taxon>
        <taxon>Asteroideae</taxon>
        <taxon>Anthemideae</taxon>
        <taxon>Anthemidinae</taxon>
        <taxon>Tanacetum</taxon>
    </lineage>
</organism>
<proteinExistence type="predicted"/>
<feature type="region of interest" description="Disordered" evidence="3">
    <location>
        <begin position="681"/>
        <end position="700"/>
    </location>
</feature>
<name>A0ABQ5BMI0_9ASTR</name>
<evidence type="ECO:0000256" key="2">
    <source>
        <dbReference type="SAM" id="Coils"/>
    </source>
</evidence>
<feature type="compositionally biased region" description="Basic and acidic residues" evidence="3">
    <location>
        <begin position="681"/>
        <end position="690"/>
    </location>
</feature>
<feature type="coiled-coil region" evidence="2">
    <location>
        <begin position="597"/>
        <end position="624"/>
    </location>
</feature>
<evidence type="ECO:0000313" key="6">
    <source>
        <dbReference type="Proteomes" id="UP001151760"/>
    </source>
</evidence>
<reference evidence="5" key="1">
    <citation type="journal article" date="2022" name="Int. J. Mol. Sci.">
        <title>Draft Genome of Tanacetum Coccineum: Genomic Comparison of Closely Related Tanacetum-Family Plants.</title>
        <authorList>
            <person name="Yamashiro T."/>
            <person name="Shiraishi A."/>
            <person name="Nakayama K."/>
            <person name="Satake H."/>
        </authorList>
    </citation>
    <scope>NUCLEOTIDE SEQUENCE</scope>
</reference>
<evidence type="ECO:0000256" key="3">
    <source>
        <dbReference type="SAM" id="MobiDB-lite"/>
    </source>
</evidence>